<dbReference type="HOGENOM" id="CLU_000288_6_10_1"/>
<reference evidence="4" key="2">
    <citation type="submission" date="2015-01" db="EMBL/GenBank/DDBJ databases">
        <title>Evolutionary Origins and Diversification of the Mycorrhizal Mutualists.</title>
        <authorList>
            <consortium name="DOE Joint Genome Institute"/>
            <consortium name="Mycorrhizal Genomics Consortium"/>
            <person name="Kohler A."/>
            <person name="Kuo A."/>
            <person name="Nagy L.G."/>
            <person name="Floudas D."/>
            <person name="Copeland A."/>
            <person name="Barry K.W."/>
            <person name="Cichocki N."/>
            <person name="Veneault-Fourrey C."/>
            <person name="LaButti K."/>
            <person name="Lindquist E.A."/>
            <person name="Lipzen A."/>
            <person name="Lundell T."/>
            <person name="Morin E."/>
            <person name="Murat C."/>
            <person name="Riley R."/>
            <person name="Ohm R."/>
            <person name="Sun H."/>
            <person name="Tunlid A."/>
            <person name="Henrissat B."/>
            <person name="Grigoriev I.V."/>
            <person name="Hibbett D.S."/>
            <person name="Martin F."/>
        </authorList>
    </citation>
    <scope>NUCLEOTIDE SEQUENCE [LARGE SCALE GENOMIC DNA]</scope>
    <source>
        <strain evidence="4">F 1598</strain>
    </source>
</reference>
<evidence type="ECO:0000313" key="4">
    <source>
        <dbReference type="Proteomes" id="UP000054166"/>
    </source>
</evidence>
<feature type="non-terminal residue" evidence="3">
    <location>
        <position position="280"/>
    </location>
</feature>
<dbReference type="InterPro" id="IPR027417">
    <property type="entry name" value="P-loop_NTPase"/>
</dbReference>
<keyword evidence="1" id="KW-0677">Repeat</keyword>
<dbReference type="PANTHER" id="PTHR10039">
    <property type="entry name" value="AMELOGENIN"/>
    <property type="match status" value="1"/>
</dbReference>
<dbReference type="PANTHER" id="PTHR10039:SF14">
    <property type="entry name" value="NACHT DOMAIN-CONTAINING PROTEIN"/>
    <property type="match status" value="1"/>
</dbReference>
<dbReference type="STRING" id="765440.A0A0C3EUJ3"/>
<gene>
    <name evidence="3" type="ORF">PILCRDRAFT_830291</name>
</gene>
<dbReference type="OrthoDB" id="5967843at2759"/>
<organism evidence="3 4">
    <name type="scientific">Piloderma croceum (strain F 1598)</name>
    <dbReference type="NCBI Taxonomy" id="765440"/>
    <lineage>
        <taxon>Eukaryota</taxon>
        <taxon>Fungi</taxon>
        <taxon>Dikarya</taxon>
        <taxon>Basidiomycota</taxon>
        <taxon>Agaricomycotina</taxon>
        <taxon>Agaricomycetes</taxon>
        <taxon>Agaricomycetidae</taxon>
        <taxon>Atheliales</taxon>
        <taxon>Atheliaceae</taxon>
        <taxon>Piloderma</taxon>
    </lineage>
</organism>
<dbReference type="Pfam" id="PF24883">
    <property type="entry name" value="NPHP3_N"/>
    <property type="match status" value="2"/>
</dbReference>
<feature type="domain" description="Nephrocystin 3-like N-terminal" evidence="2">
    <location>
        <begin position="26"/>
        <end position="62"/>
    </location>
</feature>
<evidence type="ECO:0000256" key="1">
    <source>
        <dbReference type="ARBA" id="ARBA00022737"/>
    </source>
</evidence>
<feature type="domain" description="Nephrocystin 3-like N-terminal" evidence="2">
    <location>
        <begin position="68"/>
        <end position="152"/>
    </location>
</feature>
<proteinExistence type="predicted"/>
<keyword evidence="4" id="KW-1185">Reference proteome</keyword>
<dbReference type="InterPro" id="IPR056884">
    <property type="entry name" value="NPHP3-like_N"/>
</dbReference>
<dbReference type="SUPFAM" id="SSF52540">
    <property type="entry name" value="P-loop containing nucleoside triphosphate hydrolases"/>
    <property type="match status" value="1"/>
</dbReference>
<dbReference type="Proteomes" id="UP000054166">
    <property type="component" value="Unassembled WGS sequence"/>
</dbReference>
<accession>A0A0C3EUJ3</accession>
<protein>
    <recommendedName>
        <fullName evidence="2">Nephrocystin 3-like N-terminal domain-containing protein</fullName>
    </recommendedName>
</protein>
<dbReference type="EMBL" id="KN833297">
    <property type="protein sequence ID" value="KIM71501.1"/>
    <property type="molecule type" value="Genomic_DNA"/>
</dbReference>
<sequence>MLLTIPANARTSRHPYVRSTREKVLRDITAWAERQDGRPVCWLAGPAGSGKSTIAHTIAQQYDRVAITLPSAKQAMEDALAKEPSILDQRLEHQFTKLIVNPVLSITKPVSPLIIVIDGLDECGSEAHVKELIRLLVGALHELPFRLLFTSRPEDYINKIFTSPSITGNVKCVALRDFDALGDVYIYLRDTLLEVQRNLGLPPSWLSDTDLRTLAEKSESIFMYASTLVKFVGDKKGKPRQRLQNALNAHKGLDSLFEQVLIDADEYADFRLVLGAVVSL</sequence>
<dbReference type="AlphaFoldDB" id="A0A0C3EUJ3"/>
<evidence type="ECO:0000259" key="2">
    <source>
        <dbReference type="Pfam" id="PF24883"/>
    </source>
</evidence>
<evidence type="ECO:0000313" key="3">
    <source>
        <dbReference type="EMBL" id="KIM71501.1"/>
    </source>
</evidence>
<dbReference type="InParanoid" id="A0A0C3EUJ3"/>
<name>A0A0C3EUJ3_PILCF</name>
<dbReference type="Gene3D" id="3.40.50.300">
    <property type="entry name" value="P-loop containing nucleotide triphosphate hydrolases"/>
    <property type="match status" value="1"/>
</dbReference>
<reference evidence="3 4" key="1">
    <citation type="submission" date="2014-04" db="EMBL/GenBank/DDBJ databases">
        <authorList>
            <consortium name="DOE Joint Genome Institute"/>
            <person name="Kuo A."/>
            <person name="Tarkka M."/>
            <person name="Buscot F."/>
            <person name="Kohler A."/>
            <person name="Nagy L.G."/>
            <person name="Floudas D."/>
            <person name="Copeland A."/>
            <person name="Barry K.W."/>
            <person name="Cichocki N."/>
            <person name="Veneault-Fourrey C."/>
            <person name="LaButti K."/>
            <person name="Lindquist E.A."/>
            <person name="Lipzen A."/>
            <person name="Lundell T."/>
            <person name="Morin E."/>
            <person name="Murat C."/>
            <person name="Sun H."/>
            <person name="Tunlid A."/>
            <person name="Henrissat B."/>
            <person name="Grigoriev I.V."/>
            <person name="Hibbett D.S."/>
            <person name="Martin F."/>
            <person name="Nordberg H.P."/>
            <person name="Cantor M.N."/>
            <person name="Hua S.X."/>
        </authorList>
    </citation>
    <scope>NUCLEOTIDE SEQUENCE [LARGE SCALE GENOMIC DNA]</scope>
    <source>
        <strain evidence="3 4">F 1598</strain>
    </source>
</reference>